<dbReference type="OrthoDB" id="3290813at2"/>
<evidence type="ECO:0000313" key="3">
    <source>
        <dbReference type="Proteomes" id="UP000317722"/>
    </source>
</evidence>
<dbReference type="AlphaFoldDB" id="A0A502CW59"/>
<feature type="transmembrane region" description="Helical" evidence="1">
    <location>
        <begin position="94"/>
        <end position="111"/>
    </location>
</feature>
<dbReference type="PANTHER" id="PTHR40761:SF1">
    <property type="entry name" value="CONSERVED INTEGRAL MEMBRANE ALANINE VALINE AND LEUCINE RICH PROTEIN-RELATED"/>
    <property type="match status" value="1"/>
</dbReference>
<evidence type="ECO:0000313" key="2">
    <source>
        <dbReference type="EMBL" id="TPG17835.1"/>
    </source>
</evidence>
<feature type="transmembrane region" description="Helical" evidence="1">
    <location>
        <begin position="123"/>
        <end position="142"/>
    </location>
</feature>
<accession>A0A502CW59</accession>
<proteinExistence type="predicted"/>
<feature type="transmembrane region" description="Helical" evidence="1">
    <location>
        <begin position="64"/>
        <end position="85"/>
    </location>
</feature>
<feature type="transmembrane region" description="Helical" evidence="1">
    <location>
        <begin position="181"/>
        <end position="200"/>
    </location>
</feature>
<feature type="transmembrane region" description="Helical" evidence="1">
    <location>
        <begin position="149"/>
        <end position="169"/>
    </location>
</feature>
<dbReference type="Proteomes" id="UP000317722">
    <property type="component" value="Unassembled WGS sequence"/>
</dbReference>
<protein>
    <recommendedName>
        <fullName evidence="4">Integral membrane protein</fullName>
    </recommendedName>
</protein>
<dbReference type="RefSeq" id="WP_140737598.1">
    <property type="nucleotide sequence ID" value="NZ_RCZM01000002.1"/>
</dbReference>
<keyword evidence="3" id="KW-1185">Reference proteome</keyword>
<keyword evidence="1" id="KW-0472">Membrane</keyword>
<feature type="transmembrane region" description="Helical" evidence="1">
    <location>
        <begin position="236"/>
        <end position="256"/>
    </location>
</feature>
<gene>
    <name evidence="2" type="ORF">EAH86_05200</name>
</gene>
<name>A0A502CW59_9MICO</name>
<keyword evidence="1" id="KW-0812">Transmembrane</keyword>
<evidence type="ECO:0000256" key="1">
    <source>
        <dbReference type="SAM" id="Phobius"/>
    </source>
</evidence>
<evidence type="ECO:0008006" key="4">
    <source>
        <dbReference type="Google" id="ProtNLM"/>
    </source>
</evidence>
<feature type="transmembrane region" description="Helical" evidence="1">
    <location>
        <begin position="212"/>
        <end position="230"/>
    </location>
</feature>
<comment type="caution">
    <text evidence="2">The sequence shown here is derived from an EMBL/GenBank/DDBJ whole genome shotgun (WGS) entry which is preliminary data.</text>
</comment>
<keyword evidence="1" id="KW-1133">Transmembrane helix</keyword>
<dbReference type="PANTHER" id="PTHR40761">
    <property type="entry name" value="CONSERVED INTEGRAL MEMBRANE ALANINE VALINE AND LEUCINE RICH PROTEIN-RELATED"/>
    <property type="match status" value="1"/>
</dbReference>
<reference evidence="2 3" key="1">
    <citation type="journal article" date="2019" name="Environ. Microbiol.">
        <title>Species interactions and distinct microbial communities in high Arctic permafrost affected cryosols are associated with the CH4 and CO2 gas fluxes.</title>
        <authorList>
            <person name="Altshuler I."/>
            <person name="Hamel J."/>
            <person name="Turney S."/>
            <person name="Magnuson E."/>
            <person name="Levesque R."/>
            <person name="Greer C."/>
            <person name="Whyte L.G."/>
        </authorList>
    </citation>
    <scope>NUCLEOTIDE SEQUENCE [LARGE SCALE GENOMIC DNA]</scope>
    <source>
        <strain evidence="2 3">S9.3A</strain>
    </source>
</reference>
<dbReference type="EMBL" id="RCZM01000002">
    <property type="protein sequence ID" value="TPG17835.1"/>
    <property type="molecule type" value="Genomic_DNA"/>
</dbReference>
<sequence length="271" mass="26974">MTFALLAALVGTLGYGVASVLQAVGTARANGMAVLKQPTYLAGLGCDATAWVASLVALRQLPLFAVQALLAGSLAVTVVVASVVLKTRLRVRDVVAVGAITVALVVLAASAGPPSAVKPPSAFTPVMMFVLAILVVVAVATWRRPRSVSFALVAGGAFSGAALCARAAHKAGGWGALLHEPLAWGVLGYGAIGMVCYTLALDHGPVGPATAILWVVEVAVPAAVGVAVLGDSVRTGWGVPAAVSLVVALAACVALARQDPGGPYGHPPPAT</sequence>
<organism evidence="2 3">
    <name type="scientific">Pedococcus bigeumensis</name>
    <dbReference type="NCBI Taxonomy" id="433644"/>
    <lineage>
        <taxon>Bacteria</taxon>
        <taxon>Bacillati</taxon>
        <taxon>Actinomycetota</taxon>
        <taxon>Actinomycetes</taxon>
        <taxon>Micrococcales</taxon>
        <taxon>Intrasporangiaceae</taxon>
        <taxon>Pedococcus</taxon>
    </lineage>
</organism>